<dbReference type="SUPFAM" id="SSF161111">
    <property type="entry name" value="Cation efflux protein transmembrane domain-like"/>
    <property type="match status" value="1"/>
</dbReference>
<feature type="transmembrane region" description="Helical" evidence="6">
    <location>
        <begin position="7"/>
        <end position="31"/>
    </location>
</feature>
<dbReference type="FunCoup" id="A0A2K1QRT5">
    <property type="interactions" value="40"/>
</dbReference>
<dbReference type="InterPro" id="IPR027469">
    <property type="entry name" value="Cation_efflux_TMD_sf"/>
</dbReference>
<feature type="transmembrane region" description="Helical" evidence="6">
    <location>
        <begin position="163"/>
        <end position="187"/>
    </location>
</feature>
<evidence type="ECO:0000256" key="6">
    <source>
        <dbReference type="SAM" id="Phobius"/>
    </source>
</evidence>
<evidence type="ECO:0000313" key="8">
    <source>
        <dbReference type="EMBL" id="PNS17762.1"/>
    </source>
</evidence>
<dbReference type="InterPro" id="IPR050911">
    <property type="entry name" value="DRAM/TMEM150_Autophagy_Mod"/>
</dbReference>
<keyword evidence="3 6" id="KW-1133">Transmembrane helix</keyword>
<dbReference type="STRING" id="2082308.A0A2K1QRT5"/>
<accession>A0A2K1QRT5</accession>
<proteinExistence type="predicted"/>
<feature type="transmembrane region" description="Helical" evidence="6">
    <location>
        <begin position="132"/>
        <end position="151"/>
    </location>
</feature>
<organism evidence="8 9">
    <name type="scientific">Sphaceloma murrayae</name>
    <dbReference type="NCBI Taxonomy" id="2082308"/>
    <lineage>
        <taxon>Eukaryota</taxon>
        <taxon>Fungi</taxon>
        <taxon>Dikarya</taxon>
        <taxon>Ascomycota</taxon>
        <taxon>Pezizomycotina</taxon>
        <taxon>Dothideomycetes</taxon>
        <taxon>Dothideomycetidae</taxon>
        <taxon>Myriangiales</taxon>
        <taxon>Elsinoaceae</taxon>
        <taxon>Sphaceloma</taxon>
    </lineage>
</organism>
<dbReference type="InParanoid" id="A0A2K1QRT5"/>
<evidence type="ECO:0000256" key="3">
    <source>
        <dbReference type="ARBA" id="ARBA00022989"/>
    </source>
</evidence>
<gene>
    <name evidence="8" type="ORF">CAC42_3157</name>
</gene>
<dbReference type="InterPro" id="IPR019402">
    <property type="entry name" value="CWH43_N"/>
</dbReference>
<evidence type="ECO:0000256" key="4">
    <source>
        <dbReference type="ARBA" id="ARBA00023136"/>
    </source>
</evidence>
<feature type="transmembrane region" description="Helical" evidence="6">
    <location>
        <begin position="199"/>
        <end position="223"/>
    </location>
</feature>
<feature type="compositionally biased region" description="Gly residues" evidence="5">
    <location>
        <begin position="252"/>
        <end position="263"/>
    </location>
</feature>
<evidence type="ECO:0000259" key="7">
    <source>
        <dbReference type="Pfam" id="PF10277"/>
    </source>
</evidence>
<reference evidence="8 9" key="1">
    <citation type="submission" date="2017-06" db="EMBL/GenBank/DDBJ databases">
        <title>Draft genome sequence of a variant of Elsinoe murrayae.</title>
        <authorList>
            <person name="Cheng Q."/>
        </authorList>
    </citation>
    <scope>NUCLEOTIDE SEQUENCE [LARGE SCALE GENOMIC DNA]</scope>
    <source>
        <strain evidence="8 9">CQ-2017a</strain>
    </source>
</reference>
<keyword evidence="9" id="KW-1185">Reference proteome</keyword>
<protein>
    <submittedName>
        <fullName evidence="8">Protein sfk1</fullName>
    </submittedName>
</protein>
<feature type="domain" description="CWH43-like N-terminal" evidence="7">
    <location>
        <begin position="7"/>
        <end position="220"/>
    </location>
</feature>
<evidence type="ECO:0000256" key="1">
    <source>
        <dbReference type="ARBA" id="ARBA00004127"/>
    </source>
</evidence>
<dbReference type="PANTHER" id="PTHR21324:SF2">
    <property type="entry name" value="EG:22E5.9 PROTEIN"/>
    <property type="match status" value="1"/>
</dbReference>
<comment type="subcellular location">
    <subcellularLocation>
        <location evidence="1">Endomembrane system</location>
        <topology evidence="1">Multi-pass membrane protein</topology>
    </subcellularLocation>
</comment>
<dbReference type="Pfam" id="PF10277">
    <property type="entry name" value="Frag1"/>
    <property type="match status" value="1"/>
</dbReference>
<dbReference type="AlphaFoldDB" id="A0A2K1QRT5"/>
<dbReference type="GO" id="GO:0005886">
    <property type="term" value="C:plasma membrane"/>
    <property type="evidence" value="ECO:0007669"/>
    <property type="project" value="TreeGrafter"/>
</dbReference>
<keyword evidence="2 6" id="KW-0812">Transmembrane</keyword>
<keyword evidence="4 6" id="KW-0472">Membrane</keyword>
<evidence type="ECO:0000256" key="5">
    <source>
        <dbReference type="SAM" id="MobiDB-lite"/>
    </source>
</evidence>
<evidence type="ECO:0000313" key="9">
    <source>
        <dbReference type="Proteomes" id="UP000243797"/>
    </source>
</evidence>
<feature type="transmembrane region" description="Helical" evidence="6">
    <location>
        <begin position="98"/>
        <end position="120"/>
    </location>
</feature>
<sequence>MRFNISYFIFPILSAVVWTGTLLGLLIYWLATGRPQYSSMQSFQTIAYISDVGAQLLKPLFIAGSAVTVVSFDLVFIQEQWLRHRGRLAPSTSKSEKVLSALASVASIIGAAGLILLSIFDTVNYPRLHQAFLVVFIGGYLLTAIFVCAQYQRLGMHQRQYRILRASFWMKLFWVLLFVGLAIAFGVTQRRRMYNTAAILEWIIGFLFAIFVASFAIDFLPAVRSHHAGQRFPTISQMEKARANGAPNNLGGPTGYGSDGSLGSGQPMAQNDGRYYQGGAAGHMPSRNF</sequence>
<dbReference type="PANTHER" id="PTHR21324">
    <property type="entry name" value="FASTING-INDUCIBLE INTEGRAL MEMBRANE PROTEIN TM6P1-RELATED"/>
    <property type="match status" value="1"/>
</dbReference>
<feature type="region of interest" description="Disordered" evidence="5">
    <location>
        <begin position="243"/>
        <end position="263"/>
    </location>
</feature>
<evidence type="ECO:0000256" key="2">
    <source>
        <dbReference type="ARBA" id="ARBA00022692"/>
    </source>
</evidence>
<dbReference type="GO" id="GO:0012505">
    <property type="term" value="C:endomembrane system"/>
    <property type="evidence" value="ECO:0007669"/>
    <property type="project" value="UniProtKB-SubCell"/>
</dbReference>
<dbReference type="OrthoDB" id="10032492at2759"/>
<dbReference type="EMBL" id="NKHZ01000049">
    <property type="protein sequence ID" value="PNS17762.1"/>
    <property type="molecule type" value="Genomic_DNA"/>
</dbReference>
<comment type="caution">
    <text evidence="8">The sequence shown here is derived from an EMBL/GenBank/DDBJ whole genome shotgun (WGS) entry which is preliminary data.</text>
</comment>
<name>A0A2K1QRT5_9PEZI</name>
<feature type="transmembrane region" description="Helical" evidence="6">
    <location>
        <begin position="60"/>
        <end position="77"/>
    </location>
</feature>
<dbReference type="Proteomes" id="UP000243797">
    <property type="component" value="Unassembled WGS sequence"/>
</dbReference>